<evidence type="ECO:0000313" key="3">
    <source>
        <dbReference type="Proteomes" id="UP000653904"/>
    </source>
</evidence>
<keyword evidence="1" id="KW-0472">Membrane</keyword>
<dbReference type="InterPro" id="IPR010380">
    <property type="entry name" value="DUF975"/>
</dbReference>
<feature type="transmembrane region" description="Helical" evidence="1">
    <location>
        <begin position="123"/>
        <end position="147"/>
    </location>
</feature>
<feature type="transmembrane region" description="Helical" evidence="1">
    <location>
        <begin position="183"/>
        <end position="205"/>
    </location>
</feature>
<feature type="transmembrane region" description="Helical" evidence="1">
    <location>
        <begin position="217"/>
        <end position="243"/>
    </location>
</feature>
<dbReference type="PANTHER" id="PTHR40076">
    <property type="entry name" value="MEMBRANE PROTEIN-RELATED"/>
    <property type="match status" value="1"/>
</dbReference>
<feature type="transmembrane region" description="Helical" evidence="1">
    <location>
        <begin position="71"/>
        <end position="91"/>
    </location>
</feature>
<keyword evidence="1" id="KW-1133">Transmembrane helix</keyword>
<accession>A0AAW3X348</accession>
<proteinExistence type="predicted"/>
<evidence type="ECO:0000256" key="1">
    <source>
        <dbReference type="SAM" id="Phobius"/>
    </source>
</evidence>
<dbReference type="RefSeq" id="WP_118524752.1">
    <property type="nucleotide sequence ID" value="NZ_JACOOW010000011.1"/>
</dbReference>
<keyword evidence="3" id="KW-1185">Reference proteome</keyword>
<protein>
    <submittedName>
        <fullName evidence="2">DUF975 family protein</fullName>
    </submittedName>
</protein>
<dbReference type="EMBL" id="JACOOW010000011">
    <property type="protein sequence ID" value="MBC5657106.1"/>
    <property type="molecule type" value="Genomic_DNA"/>
</dbReference>
<organism evidence="2 3">
    <name type="scientific">Clostridium segne</name>
    <dbReference type="NCBI Taxonomy" id="2763038"/>
    <lineage>
        <taxon>Bacteria</taxon>
        <taxon>Bacillati</taxon>
        <taxon>Bacillota</taxon>
        <taxon>Clostridia</taxon>
        <taxon>Eubacteriales</taxon>
        <taxon>Clostridiaceae</taxon>
        <taxon>Clostridium</taxon>
    </lineage>
</organism>
<sequence>MRSASEFRQMARETLSGNWKLAMGTGLAASLIGAEIADTAPNGITELQKVIQARPEVKNVLTQVFPMRSMLLPWVLLLIWGLMVVIIGGAGQMGYARFHLNLAEKKEASFSDLFSQFSRITDGVAMVFVRGFYIYCWTCLFFVPGFIKTYSYAMTPYVLMEHPEYSANEAITESRRLMDGRKWNLFCLTFSFIGWRLICSIQYIIPAVLLYTQGRLSGVTVLFLAVLFLAGLMGPLNIGYLFLRPYEEAAFAAFYRDVRDEKREIEEIEMQDKWSENESEESENA</sequence>
<dbReference type="Pfam" id="PF06161">
    <property type="entry name" value="DUF975"/>
    <property type="match status" value="1"/>
</dbReference>
<comment type="caution">
    <text evidence="2">The sequence shown here is derived from an EMBL/GenBank/DDBJ whole genome shotgun (WGS) entry which is preliminary data.</text>
</comment>
<keyword evidence="1" id="KW-0812">Transmembrane</keyword>
<dbReference type="Proteomes" id="UP000653904">
    <property type="component" value="Unassembled WGS sequence"/>
</dbReference>
<evidence type="ECO:0000313" key="2">
    <source>
        <dbReference type="EMBL" id="MBC5657106.1"/>
    </source>
</evidence>
<dbReference type="AlphaFoldDB" id="A0AAW3X348"/>
<name>A0AAW3X348_9CLOT</name>
<dbReference type="PANTHER" id="PTHR40076:SF1">
    <property type="entry name" value="MEMBRANE PROTEIN"/>
    <property type="match status" value="1"/>
</dbReference>
<reference evidence="2 3" key="1">
    <citation type="submission" date="2020-08" db="EMBL/GenBank/DDBJ databases">
        <title>Genome public.</title>
        <authorList>
            <person name="Liu C."/>
            <person name="Sun Q."/>
        </authorList>
    </citation>
    <scope>NUCLEOTIDE SEQUENCE [LARGE SCALE GENOMIC DNA]</scope>
    <source>
        <strain evidence="2 3">BX14</strain>
    </source>
</reference>
<gene>
    <name evidence="2" type="ORF">H8S19_08555</name>
</gene>